<dbReference type="InterPro" id="IPR003661">
    <property type="entry name" value="HisK_dim/P_dom"/>
</dbReference>
<dbReference type="InterPro" id="IPR052162">
    <property type="entry name" value="Sensor_kinase/Photoreceptor"/>
</dbReference>
<keyword evidence="8" id="KW-0812">Transmembrane</keyword>
<evidence type="ECO:0000259" key="9">
    <source>
        <dbReference type="PROSITE" id="PS50109"/>
    </source>
</evidence>
<dbReference type="InterPro" id="IPR004358">
    <property type="entry name" value="Sig_transdc_His_kin-like_C"/>
</dbReference>
<evidence type="ECO:0000256" key="8">
    <source>
        <dbReference type="SAM" id="Phobius"/>
    </source>
</evidence>
<dbReference type="Pfam" id="PF00512">
    <property type="entry name" value="HisKA"/>
    <property type="match status" value="1"/>
</dbReference>
<dbReference type="FunFam" id="3.30.565.10:FF:000006">
    <property type="entry name" value="Sensor histidine kinase WalK"/>
    <property type="match status" value="1"/>
</dbReference>
<dbReference type="SMART" id="SM00388">
    <property type="entry name" value="HisKA"/>
    <property type="match status" value="1"/>
</dbReference>
<dbReference type="PROSITE" id="PS50109">
    <property type="entry name" value="HIS_KIN"/>
    <property type="match status" value="1"/>
</dbReference>
<dbReference type="EMBL" id="NRRY01000025">
    <property type="protein sequence ID" value="MBK1619731.1"/>
    <property type="molecule type" value="Genomic_DNA"/>
</dbReference>
<dbReference type="CDD" id="cd06225">
    <property type="entry name" value="HAMP"/>
    <property type="match status" value="1"/>
</dbReference>
<keyword evidence="12" id="KW-1185">Reference proteome</keyword>
<dbReference type="Pfam" id="PF02518">
    <property type="entry name" value="HATPase_c"/>
    <property type="match status" value="1"/>
</dbReference>
<keyword evidence="4" id="KW-0597">Phosphoprotein</keyword>
<dbReference type="InterPro" id="IPR003594">
    <property type="entry name" value="HATPase_dom"/>
</dbReference>
<keyword evidence="5" id="KW-0808">Transferase</keyword>
<dbReference type="PRINTS" id="PR00344">
    <property type="entry name" value="BCTRLSENSOR"/>
</dbReference>
<evidence type="ECO:0000256" key="6">
    <source>
        <dbReference type="ARBA" id="ARBA00022777"/>
    </source>
</evidence>
<name>A0A9X0WA63_9GAMM</name>
<gene>
    <name evidence="11" type="ORF">CKO42_15030</name>
</gene>
<comment type="subcellular location">
    <subcellularLocation>
        <location evidence="2">Membrane</location>
    </subcellularLocation>
</comment>
<reference evidence="11 12" key="1">
    <citation type="journal article" date="2020" name="Microorganisms">
        <title>Osmotic Adaptation and Compatible Solute Biosynthesis of Phototrophic Bacteria as Revealed from Genome Analyses.</title>
        <authorList>
            <person name="Imhoff J.F."/>
            <person name="Rahn T."/>
            <person name="Kunzel S."/>
            <person name="Keller A."/>
            <person name="Neulinger S.C."/>
        </authorList>
    </citation>
    <scope>NUCLEOTIDE SEQUENCE [LARGE SCALE GENOMIC DNA]</scope>
    <source>
        <strain evidence="11 12">DSM 25653</strain>
    </source>
</reference>
<feature type="domain" description="HAMP" evidence="10">
    <location>
        <begin position="191"/>
        <end position="243"/>
    </location>
</feature>
<evidence type="ECO:0000256" key="5">
    <source>
        <dbReference type="ARBA" id="ARBA00022679"/>
    </source>
</evidence>
<keyword evidence="8" id="KW-1133">Transmembrane helix</keyword>
<evidence type="ECO:0000256" key="7">
    <source>
        <dbReference type="SAM" id="Coils"/>
    </source>
</evidence>
<dbReference type="SUPFAM" id="SSF55874">
    <property type="entry name" value="ATPase domain of HSP90 chaperone/DNA topoisomerase II/histidine kinase"/>
    <property type="match status" value="1"/>
</dbReference>
<dbReference type="InterPro" id="IPR005467">
    <property type="entry name" value="His_kinase_dom"/>
</dbReference>
<dbReference type="PROSITE" id="PS50885">
    <property type="entry name" value="HAMP"/>
    <property type="match status" value="1"/>
</dbReference>
<dbReference type="PANTHER" id="PTHR43304">
    <property type="entry name" value="PHYTOCHROME-LIKE PROTEIN CPH1"/>
    <property type="match status" value="1"/>
</dbReference>
<dbReference type="AlphaFoldDB" id="A0A9X0WA63"/>
<evidence type="ECO:0000256" key="3">
    <source>
        <dbReference type="ARBA" id="ARBA00012438"/>
    </source>
</evidence>
<dbReference type="InterPro" id="IPR036097">
    <property type="entry name" value="HisK_dim/P_sf"/>
</dbReference>
<dbReference type="RefSeq" id="WP_200245660.1">
    <property type="nucleotide sequence ID" value="NZ_NRRY01000025.1"/>
</dbReference>
<evidence type="ECO:0000256" key="2">
    <source>
        <dbReference type="ARBA" id="ARBA00004370"/>
    </source>
</evidence>
<dbReference type="Gene3D" id="6.10.340.10">
    <property type="match status" value="1"/>
</dbReference>
<evidence type="ECO:0000256" key="4">
    <source>
        <dbReference type="ARBA" id="ARBA00022553"/>
    </source>
</evidence>
<dbReference type="EC" id="2.7.13.3" evidence="3"/>
<dbReference type="Proteomes" id="UP001138768">
    <property type="component" value="Unassembled WGS sequence"/>
</dbReference>
<evidence type="ECO:0000313" key="11">
    <source>
        <dbReference type="EMBL" id="MBK1619731.1"/>
    </source>
</evidence>
<dbReference type="SMART" id="SM00387">
    <property type="entry name" value="HATPase_c"/>
    <property type="match status" value="1"/>
</dbReference>
<dbReference type="InterPro" id="IPR003660">
    <property type="entry name" value="HAMP_dom"/>
</dbReference>
<organism evidence="11 12">
    <name type="scientific">Lamprobacter modestohalophilus</name>
    <dbReference type="NCBI Taxonomy" id="1064514"/>
    <lineage>
        <taxon>Bacteria</taxon>
        <taxon>Pseudomonadati</taxon>
        <taxon>Pseudomonadota</taxon>
        <taxon>Gammaproteobacteria</taxon>
        <taxon>Chromatiales</taxon>
        <taxon>Chromatiaceae</taxon>
        <taxon>Lamprobacter</taxon>
    </lineage>
</organism>
<keyword evidence="7" id="KW-0175">Coiled coil</keyword>
<dbReference type="PANTHER" id="PTHR43304:SF1">
    <property type="entry name" value="PAC DOMAIN-CONTAINING PROTEIN"/>
    <property type="match status" value="1"/>
</dbReference>
<comment type="caution">
    <text evidence="11">The sequence shown here is derived from an EMBL/GenBank/DDBJ whole genome shotgun (WGS) entry which is preliminary data.</text>
</comment>
<dbReference type="Gene3D" id="3.30.565.10">
    <property type="entry name" value="Histidine kinase-like ATPase, C-terminal domain"/>
    <property type="match status" value="1"/>
</dbReference>
<feature type="coiled-coil region" evidence="7">
    <location>
        <begin position="248"/>
        <end position="275"/>
    </location>
</feature>
<feature type="transmembrane region" description="Helical" evidence="8">
    <location>
        <begin position="7"/>
        <end position="28"/>
    </location>
</feature>
<comment type="catalytic activity">
    <reaction evidence="1">
        <text>ATP + protein L-histidine = ADP + protein N-phospho-L-histidine.</text>
        <dbReference type="EC" id="2.7.13.3"/>
    </reaction>
</comment>
<evidence type="ECO:0000256" key="1">
    <source>
        <dbReference type="ARBA" id="ARBA00000085"/>
    </source>
</evidence>
<evidence type="ECO:0000259" key="10">
    <source>
        <dbReference type="PROSITE" id="PS50885"/>
    </source>
</evidence>
<dbReference type="SUPFAM" id="SSF47384">
    <property type="entry name" value="Homodimeric domain of signal transducing histidine kinase"/>
    <property type="match status" value="1"/>
</dbReference>
<accession>A0A9X0WA63</accession>
<dbReference type="SUPFAM" id="SSF158472">
    <property type="entry name" value="HAMP domain-like"/>
    <property type="match status" value="1"/>
</dbReference>
<dbReference type="CDD" id="cd00082">
    <property type="entry name" value="HisKA"/>
    <property type="match status" value="1"/>
</dbReference>
<sequence length="506" mass="56207">MKIKSRLAFATGLVAAAAAVLIVLTLLVTQDLSVVVDDHRKIWEASQSVARLQAVGYDYLISGDEQALRQWRARQAELLSLLALLWQSAEADSALVERLLADAGEIEARLNAFVSDSSDLAPLSRERADRVQLHFRDLQTALAQLGRNLSELDQSNAERVLSLKQRLLMVALVGLLLTALAVGIATLWLTRTVLQPIARLTAAIDDIDIYDLEQRIGLDRDDEVGHLARAFDRLLSRLRRTNASRDHMEAEASRRAHAERELKRSNEELEQFASVASHDLQEPLRTITSFLQLFMRRYGDGLDETATEYLNFAIGGARRMKLLIDDLLTFSRVGTRAQAFESVDLNEVVAQVQADLANRLTETDAQIEVANLPRLLADRSQMAQLFSNLILNAIRYRSAAAPLIRITAKRIGPDEPVADATAAVLGPQTQGPAWVISVADNGIGIEPQYFERIFIIFQRLHTRSEYPGTGIGLAVCQRIVERHGGHIWVESEPGHGSVFSFDLPVY</sequence>
<dbReference type="InterPro" id="IPR036890">
    <property type="entry name" value="HATPase_C_sf"/>
</dbReference>
<protein>
    <recommendedName>
        <fullName evidence="3">histidine kinase</fullName>
        <ecNumber evidence="3">2.7.13.3</ecNumber>
    </recommendedName>
</protein>
<dbReference type="GO" id="GO:0000155">
    <property type="term" value="F:phosphorelay sensor kinase activity"/>
    <property type="evidence" value="ECO:0007669"/>
    <property type="project" value="InterPro"/>
</dbReference>
<keyword evidence="8" id="KW-0472">Membrane</keyword>
<feature type="transmembrane region" description="Helical" evidence="8">
    <location>
        <begin position="167"/>
        <end position="189"/>
    </location>
</feature>
<proteinExistence type="predicted"/>
<dbReference type="GO" id="GO:0005886">
    <property type="term" value="C:plasma membrane"/>
    <property type="evidence" value="ECO:0007669"/>
    <property type="project" value="UniProtKB-ARBA"/>
</dbReference>
<keyword evidence="6" id="KW-0418">Kinase</keyword>
<dbReference type="Gene3D" id="1.10.287.130">
    <property type="match status" value="1"/>
</dbReference>
<feature type="domain" description="Histidine kinase" evidence="9">
    <location>
        <begin position="275"/>
        <end position="506"/>
    </location>
</feature>
<evidence type="ECO:0000313" key="12">
    <source>
        <dbReference type="Proteomes" id="UP001138768"/>
    </source>
</evidence>
<dbReference type="Pfam" id="PF00672">
    <property type="entry name" value="HAMP"/>
    <property type="match status" value="1"/>
</dbReference>
<dbReference type="SMART" id="SM00304">
    <property type="entry name" value="HAMP"/>
    <property type="match status" value="1"/>
</dbReference>